<gene>
    <name evidence="3" type="ORF">Harvfovirus61_4</name>
</gene>
<feature type="transmembrane region" description="Helical" evidence="2">
    <location>
        <begin position="34"/>
        <end position="55"/>
    </location>
</feature>
<accession>A0A3G5A6A9</accession>
<feature type="compositionally biased region" description="Basic and acidic residues" evidence="1">
    <location>
        <begin position="333"/>
        <end position="343"/>
    </location>
</feature>
<feature type="transmembrane region" description="Helical" evidence="2">
    <location>
        <begin position="148"/>
        <end position="171"/>
    </location>
</feature>
<keyword evidence="2" id="KW-0472">Membrane</keyword>
<evidence type="ECO:0000256" key="2">
    <source>
        <dbReference type="SAM" id="Phobius"/>
    </source>
</evidence>
<evidence type="ECO:0000313" key="3">
    <source>
        <dbReference type="EMBL" id="AYV81781.1"/>
    </source>
</evidence>
<feature type="compositionally biased region" description="Pro residues" evidence="1">
    <location>
        <begin position="239"/>
        <end position="268"/>
    </location>
</feature>
<evidence type="ECO:0000256" key="1">
    <source>
        <dbReference type="SAM" id="MobiDB-lite"/>
    </source>
</evidence>
<reference evidence="3" key="1">
    <citation type="submission" date="2018-10" db="EMBL/GenBank/DDBJ databases">
        <title>Hidden diversity of soil giant viruses.</title>
        <authorList>
            <person name="Schulz F."/>
            <person name="Alteio L."/>
            <person name="Goudeau D."/>
            <person name="Ryan E.M."/>
            <person name="Malmstrom R.R."/>
            <person name="Blanchard J."/>
            <person name="Woyke T."/>
        </authorList>
    </citation>
    <scope>NUCLEOTIDE SEQUENCE</scope>
    <source>
        <strain evidence="3">HAV1</strain>
    </source>
</reference>
<feature type="compositionally biased region" description="Pro residues" evidence="1">
    <location>
        <begin position="278"/>
        <end position="291"/>
    </location>
</feature>
<proteinExistence type="predicted"/>
<keyword evidence="2" id="KW-1133">Transmembrane helix</keyword>
<organism evidence="3">
    <name type="scientific">Harvfovirus sp</name>
    <dbReference type="NCBI Taxonomy" id="2487768"/>
    <lineage>
        <taxon>Viruses</taxon>
        <taxon>Varidnaviria</taxon>
        <taxon>Bamfordvirae</taxon>
        <taxon>Nucleocytoviricota</taxon>
        <taxon>Megaviricetes</taxon>
        <taxon>Imitervirales</taxon>
        <taxon>Mimiviridae</taxon>
        <taxon>Klosneuvirinae</taxon>
    </lineage>
</organism>
<sequence>MAFALSSLTLTIPNIILSVVNYPQGEIGCDILAYLNISAYSSQFLIASCIVRSYFTIISQPISHTLNHNGLITTILFLTCYFLSYILAQYSKIITGEICFFELDSPISVYLYITLIISALIIGYYFIKVYRLIIGDKKWFAVPYLLKIKNQLICLIIPIILGWILLLVAYSTKYTELLMIGTIFLNSIVFPFISIFRVRTTKGKYCCKNKVSPLPEEKKAAPIKLDESKIVEKISIQPEPAPAPAPAVAPEPAPEPPPLPPPLPPPPQLSISIQSSQPSPPRSPRSPPPSIDSPNSQICPNGERKLSHYSPDFLKVPPRSPTPQSSRGHARNIWKEVNARNDKSSPPASPES</sequence>
<feature type="transmembrane region" description="Helical" evidence="2">
    <location>
        <begin position="177"/>
        <end position="196"/>
    </location>
</feature>
<keyword evidence="2" id="KW-0812">Transmembrane</keyword>
<name>A0A3G5A6A9_9VIRU</name>
<dbReference type="SUPFAM" id="SSF81321">
    <property type="entry name" value="Family A G protein-coupled receptor-like"/>
    <property type="match status" value="1"/>
</dbReference>
<feature type="region of interest" description="Disordered" evidence="1">
    <location>
        <begin position="239"/>
        <end position="352"/>
    </location>
</feature>
<feature type="transmembrane region" description="Helical" evidence="2">
    <location>
        <begin position="67"/>
        <end position="87"/>
    </location>
</feature>
<feature type="transmembrane region" description="Helical" evidence="2">
    <location>
        <begin position="107"/>
        <end position="127"/>
    </location>
</feature>
<dbReference type="EMBL" id="MK072303">
    <property type="protein sequence ID" value="AYV81781.1"/>
    <property type="molecule type" value="Genomic_DNA"/>
</dbReference>
<protein>
    <submittedName>
        <fullName evidence="3">Uncharacterized protein</fullName>
    </submittedName>
</protein>